<accession>A0A1C3UQM0</accession>
<proteinExistence type="predicted"/>
<organism evidence="1 2">
    <name type="scientific">Bradyrhizobium yuanmingense</name>
    <dbReference type="NCBI Taxonomy" id="108015"/>
    <lineage>
        <taxon>Bacteria</taxon>
        <taxon>Pseudomonadati</taxon>
        <taxon>Pseudomonadota</taxon>
        <taxon>Alphaproteobacteria</taxon>
        <taxon>Hyphomicrobiales</taxon>
        <taxon>Nitrobacteraceae</taxon>
        <taxon>Bradyrhizobium</taxon>
    </lineage>
</organism>
<dbReference type="AlphaFoldDB" id="A0A1C3UQM0"/>
<gene>
    <name evidence="1" type="ORF">GA0061099_1002515</name>
</gene>
<evidence type="ECO:0000313" key="1">
    <source>
        <dbReference type="EMBL" id="SCB17704.1"/>
    </source>
</evidence>
<dbReference type="Proteomes" id="UP000183174">
    <property type="component" value="Unassembled WGS sequence"/>
</dbReference>
<reference evidence="1 2" key="1">
    <citation type="submission" date="2016-08" db="EMBL/GenBank/DDBJ databases">
        <authorList>
            <person name="Seilhamer J.J."/>
        </authorList>
    </citation>
    <scope>NUCLEOTIDE SEQUENCE [LARGE SCALE GENOMIC DNA]</scope>
    <source>
        <strain evidence="1 2">CCBAU 10071</strain>
    </source>
</reference>
<sequence length="57" mass="6278">MQRERWIVIGALSSIALIASVCTTVLPKFAVDTGTVLKSDPSLLLVSENSPYMRNER</sequence>
<protein>
    <submittedName>
        <fullName evidence="1">Uncharacterized protein</fullName>
    </submittedName>
</protein>
<name>A0A1C3UQM0_9BRAD</name>
<dbReference type="EMBL" id="FMAE01000002">
    <property type="protein sequence ID" value="SCB17704.1"/>
    <property type="molecule type" value="Genomic_DNA"/>
</dbReference>
<evidence type="ECO:0000313" key="2">
    <source>
        <dbReference type="Proteomes" id="UP000183174"/>
    </source>
</evidence>